<keyword evidence="3" id="KW-1185">Reference proteome</keyword>
<name>A0AAD1UFS8_EUPCR</name>
<gene>
    <name evidence="2" type="ORF">ECRASSUSDP1_LOCUS7756</name>
</gene>
<sequence>MKRYDFRPLRMDELDRFETMFEYSKILDKNSLPNIVSYLPKLRMSSLLFQVDTTQEKISPMDFHDECDDKGPTLMIVKTKNDKIFGAYCPVSWISENMYTETEESFIFTLDNNVFTMYNIFEPLLAVKQSQYQYSPCFGEVDKADLFISFKYPQKSYAMLGNVYKKIIHPDIIIKEKLEVNYIEIYAVNFE</sequence>
<evidence type="ECO:0000313" key="3">
    <source>
        <dbReference type="Proteomes" id="UP001295684"/>
    </source>
</evidence>
<dbReference type="SMART" id="SM00584">
    <property type="entry name" value="TLDc"/>
    <property type="match status" value="1"/>
</dbReference>
<reference evidence="2" key="1">
    <citation type="submission" date="2023-07" db="EMBL/GenBank/DDBJ databases">
        <authorList>
            <consortium name="AG Swart"/>
            <person name="Singh M."/>
            <person name="Singh A."/>
            <person name="Seah K."/>
            <person name="Emmerich C."/>
        </authorList>
    </citation>
    <scope>NUCLEOTIDE SEQUENCE</scope>
    <source>
        <strain evidence="2">DP1</strain>
    </source>
</reference>
<proteinExistence type="predicted"/>
<organism evidence="2 3">
    <name type="scientific">Euplotes crassus</name>
    <dbReference type="NCBI Taxonomy" id="5936"/>
    <lineage>
        <taxon>Eukaryota</taxon>
        <taxon>Sar</taxon>
        <taxon>Alveolata</taxon>
        <taxon>Ciliophora</taxon>
        <taxon>Intramacronucleata</taxon>
        <taxon>Spirotrichea</taxon>
        <taxon>Hypotrichia</taxon>
        <taxon>Euplotida</taxon>
        <taxon>Euplotidae</taxon>
        <taxon>Moneuplotes</taxon>
    </lineage>
</organism>
<dbReference type="InterPro" id="IPR006571">
    <property type="entry name" value="TLDc_dom"/>
</dbReference>
<dbReference type="Proteomes" id="UP001295684">
    <property type="component" value="Unassembled WGS sequence"/>
</dbReference>
<dbReference type="EMBL" id="CAMPGE010007568">
    <property type="protein sequence ID" value="CAI2366483.1"/>
    <property type="molecule type" value="Genomic_DNA"/>
</dbReference>
<protein>
    <recommendedName>
        <fullName evidence="1">TLDc domain-containing protein</fullName>
    </recommendedName>
</protein>
<accession>A0AAD1UFS8</accession>
<evidence type="ECO:0000259" key="1">
    <source>
        <dbReference type="PROSITE" id="PS51886"/>
    </source>
</evidence>
<dbReference type="PROSITE" id="PS51886">
    <property type="entry name" value="TLDC"/>
    <property type="match status" value="1"/>
</dbReference>
<feature type="domain" description="TLDc" evidence="1">
    <location>
        <begin position="25"/>
        <end position="189"/>
    </location>
</feature>
<evidence type="ECO:0000313" key="2">
    <source>
        <dbReference type="EMBL" id="CAI2366483.1"/>
    </source>
</evidence>
<dbReference type="Pfam" id="PF07534">
    <property type="entry name" value="TLD"/>
    <property type="match status" value="1"/>
</dbReference>
<dbReference type="AlphaFoldDB" id="A0AAD1UFS8"/>
<comment type="caution">
    <text evidence="2">The sequence shown here is derived from an EMBL/GenBank/DDBJ whole genome shotgun (WGS) entry which is preliminary data.</text>
</comment>